<organism evidence="6 7">
    <name type="scientific">Methanospirillum hungatei JF-1 (strain ATCC 27890 / DSM 864 / NBRC 100397 / JF-1)</name>
    <dbReference type="NCBI Taxonomy" id="323259"/>
    <lineage>
        <taxon>Archaea</taxon>
        <taxon>Methanobacteriati</taxon>
        <taxon>Methanobacteriota</taxon>
        <taxon>Stenosarchaea group</taxon>
        <taxon>Methanomicrobia</taxon>
        <taxon>Methanomicrobiales</taxon>
        <taxon>Methanospirillaceae</taxon>
        <taxon>Methanospirillum</taxon>
    </lineage>
</organism>
<dbReference type="GO" id="GO:0008270">
    <property type="term" value="F:zinc ion binding"/>
    <property type="evidence" value="ECO:0007669"/>
    <property type="project" value="UniProtKB-KW"/>
</dbReference>
<evidence type="ECO:0000313" key="6">
    <source>
        <dbReference type="EMBL" id="ABD40075.1"/>
    </source>
</evidence>
<keyword evidence="2 4" id="KW-0863">Zinc-finger</keyword>
<keyword evidence="1" id="KW-0479">Metal-binding</keyword>
<dbReference type="Proteomes" id="UP000001941">
    <property type="component" value="Chromosome"/>
</dbReference>
<evidence type="ECO:0000313" key="7">
    <source>
        <dbReference type="Proteomes" id="UP000001941"/>
    </source>
</evidence>
<dbReference type="InterPro" id="IPR007527">
    <property type="entry name" value="Znf_SWIM"/>
</dbReference>
<dbReference type="eggNOG" id="arCOG01121">
    <property type="taxonomic scope" value="Archaea"/>
</dbReference>
<dbReference type="PROSITE" id="PS50966">
    <property type="entry name" value="ZF_SWIM"/>
    <property type="match status" value="1"/>
</dbReference>
<dbReference type="AlphaFoldDB" id="Q2FPS9"/>
<dbReference type="EnsemblBacteria" id="ABD40075">
    <property type="protein sequence ID" value="ABD40075"/>
    <property type="gene ID" value="Mhun_0305"/>
</dbReference>
<evidence type="ECO:0000256" key="1">
    <source>
        <dbReference type="ARBA" id="ARBA00022723"/>
    </source>
</evidence>
<dbReference type="KEGG" id="mhu:Mhun_0305"/>
<dbReference type="InterPro" id="IPR006564">
    <property type="entry name" value="Znf_PMZ"/>
</dbReference>
<reference evidence="7" key="1">
    <citation type="journal article" date="2016" name="Stand. Genomic Sci.">
        <title>Complete genome sequence of Methanospirillum hungatei type strain JF1.</title>
        <authorList>
            <person name="Gunsalus R.P."/>
            <person name="Cook L.E."/>
            <person name="Crable B."/>
            <person name="Rohlin L."/>
            <person name="McDonald E."/>
            <person name="Mouttaki H."/>
            <person name="Sieber J.R."/>
            <person name="Poweleit N."/>
            <person name="Zhou H."/>
            <person name="Lapidus A.L."/>
            <person name="Daligault H.E."/>
            <person name="Land M."/>
            <person name="Gilna P."/>
            <person name="Ivanova N."/>
            <person name="Kyrpides N."/>
            <person name="Culley D.E."/>
            <person name="McInerney M.J."/>
        </authorList>
    </citation>
    <scope>NUCLEOTIDE SEQUENCE [LARGE SCALE GENOMIC DNA]</scope>
    <source>
        <strain evidence="7">ATCC 27890 / DSM 864 / NBRC 100397 / JF-1</strain>
    </source>
</reference>
<evidence type="ECO:0000259" key="5">
    <source>
        <dbReference type="PROSITE" id="PS50966"/>
    </source>
</evidence>
<protein>
    <submittedName>
        <fullName evidence="6">Zinc finger, SWIM-type</fullName>
    </submittedName>
</protein>
<feature type="domain" description="SWIM-type" evidence="5">
    <location>
        <begin position="53"/>
        <end position="92"/>
    </location>
</feature>
<evidence type="ECO:0000256" key="2">
    <source>
        <dbReference type="ARBA" id="ARBA00022771"/>
    </source>
</evidence>
<gene>
    <name evidence="6" type="ordered locus">Mhun_0305</name>
</gene>
<dbReference type="InParanoid" id="Q2FPS9"/>
<dbReference type="EMBL" id="CP000254">
    <property type="protein sequence ID" value="ABD40075.1"/>
    <property type="molecule type" value="Genomic_DNA"/>
</dbReference>
<sequence>MYRMRDPLEDLDLGAPYDDRMKKRIIQKYKGRGRRAISMVSKGVVVRETQDHYIIHDDSFDHRVIEDTCTCQDYMQTGGPCAHMIAVAIVEAMNPNFDSYDTEIEAWNAYYFEMFGRK</sequence>
<proteinExistence type="predicted"/>
<keyword evidence="3" id="KW-0862">Zinc</keyword>
<name>Q2FPS9_METHJ</name>
<accession>Q2FPS9</accession>
<evidence type="ECO:0000256" key="4">
    <source>
        <dbReference type="PROSITE-ProRule" id="PRU00325"/>
    </source>
</evidence>
<dbReference type="HOGENOM" id="CLU_153623_0_0_2"/>
<dbReference type="Pfam" id="PF04434">
    <property type="entry name" value="SWIM"/>
    <property type="match status" value="1"/>
</dbReference>
<evidence type="ECO:0000256" key="3">
    <source>
        <dbReference type="ARBA" id="ARBA00022833"/>
    </source>
</evidence>
<keyword evidence="7" id="KW-1185">Reference proteome</keyword>
<dbReference type="SMART" id="SM00575">
    <property type="entry name" value="ZnF_PMZ"/>
    <property type="match status" value="1"/>
</dbReference>